<keyword evidence="4" id="KW-1185">Reference proteome</keyword>
<evidence type="ECO:0000259" key="1">
    <source>
        <dbReference type="Pfam" id="PF13173"/>
    </source>
</evidence>
<dbReference type="Pfam" id="PF13173">
    <property type="entry name" value="AAA_14"/>
    <property type="match status" value="1"/>
</dbReference>
<accession>R4YY90</accession>
<dbReference type="InterPro" id="IPR025420">
    <property type="entry name" value="DUF4143"/>
</dbReference>
<gene>
    <name evidence="3" type="ORF">BN381_250027</name>
</gene>
<proteinExistence type="predicted"/>
<dbReference type="EMBL" id="CANL01000018">
    <property type="protein sequence ID" value="CCM63534.1"/>
    <property type="molecule type" value="Genomic_DNA"/>
</dbReference>
<dbReference type="InterPro" id="IPR041682">
    <property type="entry name" value="AAA_14"/>
</dbReference>
<dbReference type="PANTHER" id="PTHR43566:SF2">
    <property type="entry name" value="DUF4143 DOMAIN-CONTAINING PROTEIN"/>
    <property type="match status" value="1"/>
</dbReference>
<feature type="domain" description="AAA" evidence="1">
    <location>
        <begin position="22"/>
        <end position="135"/>
    </location>
</feature>
<dbReference type="Proteomes" id="UP000018291">
    <property type="component" value="Unassembled WGS sequence"/>
</dbReference>
<dbReference type="AlphaFoldDB" id="R4YY90"/>
<feature type="domain" description="DUF4143" evidence="2">
    <location>
        <begin position="205"/>
        <end position="365"/>
    </location>
</feature>
<evidence type="ECO:0000313" key="3">
    <source>
        <dbReference type="EMBL" id="CCM63534.1"/>
    </source>
</evidence>
<sequence>MSSRYRARTADAYLAELMATFPAVMITGPRAAGKTTTAAQTVAQVDRLDEPGMAALYRADPDAALRRATLPLLIDEWQEVPEVLGAVKRWVDRDSSPGQFVLTGSVRAELDNETWPGTGRVVRMDMYPLTEREVLGSTANKDGSFLARLAHQGAESLTLPDTIPDIDGYISAALRGGFPEVAYRDLTRRQQFIWLDGYVNDLITRDAAAYGRSKDPAKLRLYLNALSLHNAGLPSDSTLYRSADINAKTAAEYDQLLRNLYVYDLVPAWSTNQIRRLTKTGKRYLVDTGLAAAAAGLTFEAVMSDAKLLGRWFDAFAVAQLRPEVAQTHPRPALHHLRLEAGRREIDLVVELGPGRIVALEFKAGTAPQRKDARHLAWLRDELGDQFTAGAVIHSGPGIYELGDRISAVPLCTMWG</sequence>
<dbReference type="eggNOG" id="COG1373">
    <property type="taxonomic scope" value="Bacteria"/>
</dbReference>
<dbReference type="SUPFAM" id="SSF52540">
    <property type="entry name" value="P-loop containing nucleoside triphosphate hydrolases"/>
    <property type="match status" value="1"/>
</dbReference>
<organism evidence="3 4">
    <name type="scientific">Candidatus Neomicrothrix parvicella RN1</name>
    <dbReference type="NCBI Taxonomy" id="1229780"/>
    <lineage>
        <taxon>Bacteria</taxon>
        <taxon>Bacillati</taxon>
        <taxon>Actinomycetota</taxon>
        <taxon>Acidimicrobiia</taxon>
        <taxon>Acidimicrobiales</taxon>
        <taxon>Microthrixaceae</taxon>
        <taxon>Candidatus Neomicrothrix</taxon>
    </lineage>
</organism>
<evidence type="ECO:0000259" key="2">
    <source>
        <dbReference type="Pfam" id="PF13635"/>
    </source>
</evidence>
<dbReference type="RefSeq" id="WP_012226259.1">
    <property type="nucleotide sequence ID" value="NZ_HG422565.1"/>
</dbReference>
<evidence type="ECO:0000313" key="4">
    <source>
        <dbReference type="Proteomes" id="UP000018291"/>
    </source>
</evidence>
<dbReference type="HOGENOM" id="CLU_041527_4_1_11"/>
<dbReference type="Pfam" id="PF13635">
    <property type="entry name" value="DUF4143"/>
    <property type="match status" value="1"/>
</dbReference>
<dbReference type="InterPro" id="IPR027417">
    <property type="entry name" value="P-loop_NTPase"/>
</dbReference>
<protein>
    <submittedName>
        <fullName evidence="3">ATPase</fullName>
    </submittedName>
</protein>
<reference evidence="3 4" key="1">
    <citation type="journal article" date="2013" name="ISME J.">
        <title>Metabolic model for the filamentous 'Candidatus Microthrix parvicella' based on genomic and metagenomic analyses.</title>
        <authorList>
            <person name="Jon McIlroy S."/>
            <person name="Kristiansen R."/>
            <person name="Albertsen M."/>
            <person name="Michael Karst S."/>
            <person name="Rossetti S."/>
            <person name="Lund Nielsen J."/>
            <person name="Tandoi V."/>
            <person name="James Seviour R."/>
            <person name="Nielsen P.H."/>
        </authorList>
    </citation>
    <scope>NUCLEOTIDE SEQUENCE [LARGE SCALE GENOMIC DNA]</scope>
    <source>
        <strain evidence="3 4">RN1</strain>
    </source>
</reference>
<comment type="caution">
    <text evidence="3">The sequence shown here is derived from an EMBL/GenBank/DDBJ whole genome shotgun (WGS) entry which is preliminary data.</text>
</comment>
<dbReference type="PANTHER" id="PTHR43566">
    <property type="entry name" value="CONSERVED PROTEIN"/>
    <property type="match status" value="1"/>
</dbReference>
<dbReference type="STRING" id="1229780.BN381_250027"/>
<name>R4YY90_9ACTN</name>